<sequence>MDASETIYFHKICAISRDGDIFSKVKLGATESFGRPMWKMDFLMHFGALLNRLMLLEVCGAGGRLICRRDMESRKVSESFLGQKLSIFSIYGTHFC</sequence>
<organism evidence="1 2">
    <name type="scientific">Caerostris extrusa</name>
    <name type="common">Bark spider</name>
    <name type="synonym">Caerostris bankana</name>
    <dbReference type="NCBI Taxonomy" id="172846"/>
    <lineage>
        <taxon>Eukaryota</taxon>
        <taxon>Metazoa</taxon>
        <taxon>Ecdysozoa</taxon>
        <taxon>Arthropoda</taxon>
        <taxon>Chelicerata</taxon>
        <taxon>Arachnida</taxon>
        <taxon>Araneae</taxon>
        <taxon>Araneomorphae</taxon>
        <taxon>Entelegynae</taxon>
        <taxon>Araneoidea</taxon>
        <taxon>Araneidae</taxon>
        <taxon>Caerostris</taxon>
    </lineage>
</organism>
<proteinExistence type="predicted"/>
<dbReference type="Proteomes" id="UP001054945">
    <property type="component" value="Unassembled WGS sequence"/>
</dbReference>
<comment type="caution">
    <text evidence="1">The sequence shown here is derived from an EMBL/GenBank/DDBJ whole genome shotgun (WGS) entry which is preliminary data.</text>
</comment>
<dbReference type="AlphaFoldDB" id="A0AAV4RQ21"/>
<accession>A0AAV4RQ21</accession>
<reference evidence="1 2" key="1">
    <citation type="submission" date="2021-06" db="EMBL/GenBank/DDBJ databases">
        <title>Caerostris extrusa draft genome.</title>
        <authorList>
            <person name="Kono N."/>
            <person name="Arakawa K."/>
        </authorList>
    </citation>
    <scope>NUCLEOTIDE SEQUENCE [LARGE SCALE GENOMIC DNA]</scope>
</reference>
<name>A0AAV4RQ21_CAEEX</name>
<gene>
    <name evidence="1" type="ORF">CEXT_667431</name>
</gene>
<keyword evidence="2" id="KW-1185">Reference proteome</keyword>
<evidence type="ECO:0000313" key="2">
    <source>
        <dbReference type="Proteomes" id="UP001054945"/>
    </source>
</evidence>
<dbReference type="EMBL" id="BPLR01008301">
    <property type="protein sequence ID" value="GIY23674.1"/>
    <property type="molecule type" value="Genomic_DNA"/>
</dbReference>
<evidence type="ECO:0000313" key="1">
    <source>
        <dbReference type="EMBL" id="GIY23674.1"/>
    </source>
</evidence>
<protein>
    <submittedName>
        <fullName evidence="1">Uncharacterized protein</fullName>
    </submittedName>
</protein>